<sequence>MCTLWRSSYYGFDRYRLSRGAAVKEGSITEAGPWDEDPNGPPEIEEAPSVLVMFKDAIDELRSYILVAPGGEATTTDSQIGEREDPELIALGEGADADPGIKIPGKKRKVNALDTASPDGDRKKARIMMLKSVDHMWDGYGEVLYSRYKAMVMLEIWQEDPQAGNTASGKPIAPSAIF</sequence>
<keyword evidence="2" id="KW-1185">Reference proteome</keyword>
<reference evidence="2" key="2">
    <citation type="submission" date="2015-01" db="EMBL/GenBank/DDBJ databases">
        <title>Evolutionary Origins and Diversification of the Mycorrhizal Mutualists.</title>
        <authorList>
            <consortium name="DOE Joint Genome Institute"/>
            <consortium name="Mycorrhizal Genomics Consortium"/>
            <person name="Kohler A."/>
            <person name="Kuo A."/>
            <person name="Nagy L.G."/>
            <person name="Floudas D."/>
            <person name="Copeland A."/>
            <person name="Barry K.W."/>
            <person name="Cichocki N."/>
            <person name="Veneault-Fourrey C."/>
            <person name="LaButti K."/>
            <person name="Lindquist E.A."/>
            <person name="Lipzen A."/>
            <person name="Lundell T."/>
            <person name="Morin E."/>
            <person name="Murat C."/>
            <person name="Riley R."/>
            <person name="Ohm R."/>
            <person name="Sun H."/>
            <person name="Tunlid A."/>
            <person name="Henrissat B."/>
            <person name="Grigoriev I.V."/>
            <person name="Hibbett D.S."/>
            <person name="Martin F."/>
        </authorList>
    </citation>
    <scope>NUCLEOTIDE SEQUENCE [LARGE SCALE GENOMIC DNA]</scope>
    <source>
        <strain evidence="2">MUT 4182</strain>
    </source>
</reference>
<protein>
    <submittedName>
        <fullName evidence="1">Uncharacterized protein</fullName>
    </submittedName>
</protein>
<reference evidence="1 2" key="1">
    <citation type="submission" date="2014-04" db="EMBL/GenBank/DDBJ databases">
        <authorList>
            <consortium name="DOE Joint Genome Institute"/>
            <person name="Kuo A."/>
            <person name="Girlanda M."/>
            <person name="Perotto S."/>
            <person name="Kohler A."/>
            <person name="Nagy L.G."/>
            <person name="Floudas D."/>
            <person name="Copeland A."/>
            <person name="Barry K.W."/>
            <person name="Cichocki N."/>
            <person name="Veneault-Fourrey C."/>
            <person name="LaButti K."/>
            <person name="Lindquist E.A."/>
            <person name="Lipzen A."/>
            <person name="Lundell T."/>
            <person name="Morin E."/>
            <person name="Murat C."/>
            <person name="Sun H."/>
            <person name="Tunlid A."/>
            <person name="Henrissat B."/>
            <person name="Grigoriev I.V."/>
            <person name="Hibbett D.S."/>
            <person name="Martin F."/>
            <person name="Nordberg H.P."/>
            <person name="Cantor M.N."/>
            <person name="Hua S.X."/>
        </authorList>
    </citation>
    <scope>NUCLEOTIDE SEQUENCE [LARGE SCALE GENOMIC DNA]</scope>
    <source>
        <strain evidence="1 2">MUT 4182</strain>
    </source>
</reference>
<dbReference type="HOGENOM" id="CLU_1511692_0_0_1"/>
<gene>
    <name evidence="1" type="ORF">M407DRAFT_8979</name>
</gene>
<accession>A0A0C3QEJ3</accession>
<dbReference type="EMBL" id="KN823063">
    <property type="protein sequence ID" value="KIO24311.1"/>
    <property type="molecule type" value="Genomic_DNA"/>
</dbReference>
<proteinExistence type="predicted"/>
<evidence type="ECO:0000313" key="2">
    <source>
        <dbReference type="Proteomes" id="UP000054248"/>
    </source>
</evidence>
<organism evidence="1 2">
    <name type="scientific">Tulasnella calospora MUT 4182</name>
    <dbReference type="NCBI Taxonomy" id="1051891"/>
    <lineage>
        <taxon>Eukaryota</taxon>
        <taxon>Fungi</taxon>
        <taxon>Dikarya</taxon>
        <taxon>Basidiomycota</taxon>
        <taxon>Agaricomycotina</taxon>
        <taxon>Agaricomycetes</taxon>
        <taxon>Cantharellales</taxon>
        <taxon>Tulasnellaceae</taxon>
        <taxon>Tulasnella</taxon>
    </lineage>
</organism>
<name>A0A0C3QEJ3_9AGAM</name>
<dbReference type="AlphaFoldDB" id="A0A0C3QEJ3"/>
<evidence type="ECO:0000313" key="1">
    <source>
        <dbReference type="EMBL" id="KIO24311.1"/>
    </source>
</evidence>
<dbReference type="Proteomes" id="UP000054248">
    <property type="component" value="Unassembled WGS sequence"/>
</dbReference>